<evidence type="ECO:0000256" key="1">
    <source>
        <dbReference type="ARBA" id="ARBA00022679"/>
    </source>
</evidence>
<evidence type="ECO:0000259" key="2">
    <source>
        <dbReference type="Pfam" id="PF13649"/>
    </source>
</evidence>
<dbReference type="PANTHER" id="PTHR43861">
    <property type="entry name" value="TRANS-ACONITATE 2-METHYLTRANSFERASE-RELATED"/>
    <property type="match status" value="1"/>
</dbReference>
<keyword evidence="4" id="KW-1185">Reference proteome</keyword>
<dbReference type="EMBL" id="QBKA01000002">
    <property type="protein sequence ID" value="RDC60217.1"/>
    <property type="molecule type" value="Genomic_DNA"/>
</dbReference>
<gene>
    <name evidence="3" type="ORF">HME9302_01418</name>
</gene>
<name>A0A369QAF0_9SPHN</name>
<dbReference type="Pfam" id="PF13649">
    <property type="entry name" value="Methyltransf_25"/>
    <property type="match status" value="1"/>
</dbReference>
<organism evidence="3 4">
    <name type="scientific">Alteripontixanthobacter maritimus</name>
    <dbReference type="NCBI Taxonomy" id="2161824"/>
    <lineage>
        <taxon>Bacteria</taxon>
        <taxon>Pseudomonadati</taxon>
        <taxon>Pseudomonadota</taxon>
        <taxon>Alphaproteobacteria</taxon>
        <taxon>Sphingomonadales</taxon>
        <taxon>Erythrobacteraceae</taxon>
        <taxon>Alteripontixanthobacter</taxon>
    </lineage>
</organism>
<dbReference type="GO" id="GO:0030798">
    <property type="term" value="F:trans-aconitate 2-methyltransferase activity"/>
    <property type="evidence" value="ECO:0007669"/>
    <property type="project" value="UniProtKB-EC"/>
</dbReference>
<dbReference type="Gene3D" id="3.40.50.150">
    <property type="entry name" value="Vaccinia Virus protein VP39"/>
    <property type="match status" value="1"/>
</dbReference>
<protein>
    <submittedName>
        <fullName evidence="3">Trans-aconitate 2-methyltransferase</fullName>
        <ecNumber evidence="3">2.1.1.144</ecNumber>
    </submittedName>
</protein>
<dbReference type="InterPro" id="IPR029063">
    <property type="entry name" value="SAM-dependent_MTases_sf"/>
</dbReference>
<reference evidence="3 4" key="1">
    <citation type="submission" date="2018-04" db="EMBL/GenBank/DDBJ databases">
        <title>Altererythrobacter sp. HME9302 genome sequencing and assembly.</title>
        <authorList>
            <person name="Kang H."/>
            <person name="Kim H."/>
            <person name="Joh K."/>
        </authorList>
    </citation>
    <scope>NUCLEOTIDE SEQUENCE [LARGE SCALE GENOMIC DNA]</scope>
    <source>
        <strain evidence="3 4">HME9302</strain>
    </source>
</reference>
<feature type="domain" description="Methyltransferase" evidence="2">
    <location>
        <begin position="46"/>
        <end position="130"/>
    </location>
</feature>
<evidence type="ECO:0000313" key="4">
    <source>
        <dbReference type="Proteomes" id="UP000253727"/>
    </source>
</evidence>
<dbReference type="InterPro" id="IPR041698">
    <property type="entry name" value="Methyltransf_25"/>
</dbReference>
<proteinExistence type="predicted"/>
<keyword evidence="1 3" id="KW-0808">Transferase</keyword>
<dbReference type="SUPFAM" id="SSF53335">
    <property type="entry name" value="S-adenosyl-L-methionine-dependent methyltransferases"/>
    <property type="match status" value="1"/>
</dbReference>
<dbReference type="AlphaFoldDB" id="A0A369QAF0"/>
<dbReference type="GO" id="GO:0032259">
    <property type="term" value="P:methylation"/>
    <property type="evidence" value="ECO:0007669"/>
    <property type="project" value="UniProtKB-KW"/>
</dbReference>
<accession>A0A369QAF0</accession>
<keyword evidence="3" id="KW-0489">Methyltransferase</keyword>
<dbReference type="CDD" id="cd02440">
    <property type="entry name" value="AdoMet_MTases"/>
    <property type="match status" value="1"/>
</dbReference>
<dbReference type="RefSeq" id="WP_147270783.1">
    <property type="nucleotide sequence ID" value="NZ_QBKA01000002.1"/>
</dbReference>
<comment type="caution">
    <text evidence="3">The sequence shown here is derived from an EMBL/GenBank/DDBJ whole genome shotgun (WGS) entry which is preliminary data.</text>
</comment>
<evidence type="ECO:0000313" key="3">
    <source>
        <dbReference type="EMBL" id="RDC60217.1"/>
    </source>
</evidence>
<dbReference type="OrthoDB" id="9777638at2"/>
<sequence>MTDQVLWEGRVGASWAQEWRRTDRSFNGLTDTILGAARAASFTRALDIGCGAGEISLALAREHTRAEITGIDVSKRLIDVARNRGVRLPNLQFATDDAAGWSPDAWQPDLLISRHGVMFFANPVDAFANLAAQAAEDARLIFSCFRSPSENPWAQRVRELLPADPSPVGDPYAAGPFAFADPAYVESTLARSGWTDVVIEPADFAYIAGAGENALDDAVSYFQRIGPAAAAAAELPDTDREAFAGRLRAFLRNYQDGELVAMKGAAWLVRARKG</sequence>
<dbReference type="Proteomes" id="UP000253727">
    <property type="component" value="Unassembled WGS sequence"/>
</dbReference>
<dbReference type="EC" id="2.1.1.144" evidence="3"/>